<accession>A0A0Q9ZHI3</accession>
<reference evidence="1" key="1">
    <citation type="submission" date="2015-10" db="EMBL/GenBank/DDBJ databases">
        <title>Draft genome sequence of Salegentibacter mishustinae KCTC 12263.</title>
        <authorList>
            <person name="Lin W."/>
            <person name="Zheng Q."/>
        </authorList>
    </citation>
    <scope>NUCLEOTIDE SEQUENCE [LARGE SCALE GENOMIC DNA]</scope>
    <source>
        <strain evidence="1">KCTC 12263</strain>
    </source>
</reference>
<evidence type="ECO:0000313" key="2">
    <source>
        <dbReference type="Proteomes" id="UP000051643"/>
    </source>
</evidence>
<protein>
    <submittedName>
        <fullName evidence="1">Uncharacterized protein</fullName>
    </submittedName>
</protein>
<name>A0A0Q9ZHI3_9FLAO</name>
<proteinExistence type="predicted"/>
<comment type="caution">
    <text evidence="1">The sequence shown here is derived from an EMBL/GenBank/DDBJ whole genome shotgun (WGS) entry which is preliminary data.</text>
</comment>
<sequence>MESFKKKSKIFLKKIWRIKKKHCIFAAAYGATEFPKILKRNPGWVSKTRGSSPLISARISRVRSGKFIDLLN</sequence>
<dbReference type="AlphaFoldDB" id="A0A0Q9ZHI3"/>
<dbReference type="Proteomes" id="UP000051643">
    <property type="component" value="Unassembled WGS sequence"/>
</dbReference>
<keyword evidence="2" id="KW-1185">Reference proteome</keyword>
<organism evidence="1 2">
    <name type="scientific">Salegentibacter mishustinae</name>
    <dbReference type="NCBI Taxonomy" id="270918"/>
    <lineage>
        <taxon>Bacteria</taxon>
        <taxon>Pseudomonadati</taxon>
        <taxon>Bacteroidota</taxon>
        <taxon>Flavobacteriia</taxon>
        <taxon>Flavobacteriales</taxon>
        <taxon>Flavobacteriaceae</taxon>
        <taxon>Salegentibacter</taxon>
    </lineage>
</organism>
<dbReference type="EMBL" id="LKTP01000016">
    <property type="protein sequence ID" value="KRG28830.1"/>
    <property type="molecule type" value="Genomic_DNA"/>
</dbReference>
<gene>
    <name evidence="1" type="ORF">APR42_16715</name>
</gene>
<evidence type="ECO:0000313" key="1">
    <source>
        <dbReference type="EMBL" id="KRG28830.1"/>
    </source>
</evidence>